<name>A0A7Z2ZFT5_XANCA</name>
<dbReference type="EMBL" id="CP051651">
    <property type="protein sequence ID" value="QJD66466.1"/>
    <property type="molecule type" value="Genomic_DNA"/>
</dbReference>
<reference evidence="7 8" key="1">
    <citation type="submission" date="2020-04" db="EMBL/GenBank/DDBJ databases">
        <title>Genome-Wide Identification of 5-Methylcytosine Sites in Bacterial Genomes By High-Throughput Sequencing of MspJI Restriction Fragments.</title>
        <authorList>
            <person name="Wu V."/>
        </authorList>
    </citation>
    <scope>NUCLEOTIDE SEQUENCE [LARGE SCALE GENOMIC DNA]</scope>
    <source>
        <strain evidence="7 8">NEB122</strain>
    </source>
</reference>
<dbReference type="InterPro" id="IPR036271">
    <property type="entry name" value="Tet_transcr_reg_TetR-rel_C_sf"/>
</dbReference>
<accession>A0A7Z2ZFT5</accession>
<dbReference type="SUPFAM" id="SSF48498">
    <property type="entry name" value="Tetracyclin repressor-like, C-terminal domain"/>
    <property type="match status" value="1"/>
</dbReference>
<feature type="domain" description="HTH tetR-type" evidence="6">
    <location>
        <begin position="13"/>
        <end position="73"/>
    </location>
</feature>
<evidence type="ECO:0000313" key="8">
    <source>
        <dbReference type="Proteomes" id="UP000503498"/>
    </source>
</evidence>
<evidence type="ECO:0000256" key="2">
    <source>
        <dbReference type="ARBA" id="ARBA00023015"/>
    </source>
</evidence>
<proteinExistence type="predicted"/>
<dbReference type="RefSeq" id="WP_168968484.1">
    <property type="nucleotide sequence ID" value="NZ_CP051651.1"/>
</dbReference>
<dbReference type="PANTHER" id="PTHR30055:SF151">
    <property type="entry name" value="TRANSCRIPTIONAL REGULATORY PROTEIN"/>
    <property type="match status" value="1"/>
</dbReference>
<evidence type="ECO:0000256" key="5">
    <source>
        <dbReference type="PROSITE-ProRule" id="PRU00335"/>
    </source>
</evidence>
<keyword evidence="4" id="KW-0804">Transcription</keyword>
<evidence type="ECO:0000259" key="6">
    <source>
        <dbReference type="PROSITE" id="PS50977"/>
    </source>
</evidence>
<sequence length="224" mass="23932">MSKNTSGRRKESALSRERIVAEAVALLDENGESGLTFRALADRLATGAGAIYWHIDNKRDLLTAACDAIIASAVDASASKSTPENRVRSIAGRLFDAMDAHPWIGGALAHSGSALPTVRILEALGQQVQALGVPQAKQWSTTSALMSYITGVGGENAAHSQLARERGFDRASLLTEVSQAWAALDAQKFPFTRHICAQLPKHDDRADFLAGIELLLRGIGASDW</sequence>
<dbReference type="Proteomes" id="UP000503498">
    <property type="component" value="Chromosome"/>
</dbReference>
<gene>
    <name evidence="7" type="ORF">HG421_01145</name>
</gene>
<dbReference type="SUPFAM" id="SSF46689">
    <property type="entry name" value="Homeodomain-like"/>
    <property type="match status" value="1"/>
</dbReference>
<dbReference type="GO" id="GO:0046677">
    <property type="term" value="P:response to antibiotic"/>
    <property type="evidence" value="ECO:0007669"/>
    <property type="project" value="InterPro"/>
</dbReference>
<dbReference type="PANTHER" id="PTHR30055">
    <property type="entry name" value="HTH-TYPE TRANSCRIPTIONAL REGULATOR RUTR"/>
    <property type="match status" value="1"/>
</dbReference>
<dbReference type="Gene3D" id="1.10.10.60">
    <property type="entry name" value="Homeodomain-like"/>
    <property type="match status" value="1"/>
</dbReference>
<feature type="DNA-binding region" description="H-T-H motif" evidence="5">
    <location>
        <begin position="36"/>
        <end position="55"/>
    </location>
</feature>
<dbReference type="Gene3D" id="1.10.357.10">
    <property type="entry name" value="Tetracycline Repressor, domain 2"/>
    <property type="match status" value="1"/>
</dbReference>
<dbReference type="GO" id="GO:0000976">
    <property type="term" value="F:transcription cis-regulatory region binding"/>
    <property type="evidence" value="ECO:0007669"/>
    <property type="project" value="TreeGrafter"/>
</dbReference>
<organism evidence="7 8">
    <name type="scientific">Xanthomonas campestris pv. badrii</name>
    <dbReference type="NCBI Taxonomy" id="149696"/>
    <lineage>
        <taxon>Bacteria</taxon>
        <taxon>Pseudomonadati</taxon>
        <taxon>Pseudomonadota</taxon>
        <taxon>Gammaproteobacteria</taxon>
        <taxon>Lysobacterales</taxon>
        <taxon>Lysobacteraceae</taxon>
        <taxon>Xanthomonas</taxon>
    </lineage>
</organism>
<reference evidence="7 8" key="2">
    <citation type="submission" date="2020-04" db="EMBL/GenBank/DDBJ databases">
        <authorList>
            <person name="Fomenkov A."/>
            <person name="Anton B.P."/>
            <person name="Roberts R.J."/>
        </authorList>
    </citation>
    <scope>NUCLEOTIDE SEQUENCE [LARGE SCALE GENOMIC DNA]</scope>
    <source>
        <strain evidence="7 8">NEB122</strain>
    </source>
</reference>
<comment type="function">
    <text evidence="1">TetR is the repressor of the tetracycline resistance element; its N-terminal region forms a helix-turn-helix structure and binds DNA. Binding of tetracycline to TetR reduces the repressor affinity for the tetracycline resistance gene (tetA) promoter operator sites.</text>
</comment>
<dbReference type="AlphaFoldDB" id="A0A7Z2ZFT5"/>
<dbReference type="PROSITE" id="PS50977">
    <property type="entry name" value="HTH_TETR_2"/>
    <property type="match status" value="1"/>
</dbReference>
<dbReference type="GO" id="GO:0045892">
    <property type="term" value="P:negative regulation of DNA-templated transcription"/>
    <property type="evidence" value="ECO:0007669"/>
    <property type="project" value="InterPro"/>
</dbReference>
<keyword evidence="3 5" id="KW-0238">DNA-binding</keyword>
<evidence type="ECO:0000313" key="7">
    <source>
        <dbReference type="EMBL" id="QJD66466.1"/>
    </source>
</evidence>
<dbReference type="InterPro" id="IPR003012">
    <property type="entry name" value="Tet_transcr_reg_TetR"/>
</dbReference>
<keyword evidence="2" id="KW-0805">Transcription regulation</keyword>
<dbReference type="Pfam" id="PF00440">
    <property type="entry name" value="TetR_N"/>
    <property type="match status" value="1"/>
</dbReference>
<dbReference type="InterPro" id="IPR009057">
    <property type="entry name" value="Homeodomain-like_sf"/>
</dbReference>
<evidence type="ECO:0000256" key="4">
    <source>
        <dbReference type="ARBA" id="ARBA00023163"/>
    </source>
</evidence>
<evidence type="ECO:0000256" key="3">
    <source>
        <dbReference type="ARBA" id="ARBA00023125"/>
    </source>
</evidence>
<protein>
    <submittedName>
        <fullName evidence="7">TetR family transcriptional regulator</fullName>
    </submittedName>
</protein>
<dbReference type="InterPro" id="IPR050109">
    <property type="entry name" value="HTH-type_TetR-like_transc_reg"/>
</dbReference>
<dbReference type="GO" id="GO:0003700">
    <property type="term" value="F:DNA-binding transcription factor activity"/>
    <property type="evidence" value="ECO:0007669"/>
    <property type="project" value="TreeGrafter"/>
</dbReference>
<evidence type="ECO:0000256" key="1">
    <source>
        <dbReference type="ARBA" id="ARBA00002856"/>
    </source>
</evidence>
<dbReference type="InterPro" id="IPR001647">
    <property type="entry name" value="HTH_TetR"/>
</dbReference>
<dbReference type="PRINTS" id="PR00400">
    <property type="entry name" value="TETREPRESSOR"/>
</dbReference>